<protein>
    <submittedName>
        <fullName evidence="1">Uncharacterized protein</fullName>
    </submittedName>
</protein>
<evidence type="ECO:0000313" key="1">
    <source>
        <dbReference type="EMBL" id="KAI3810145.1"/>
    </source>
</evidence>
<dbReference type="EMBL" id="CM042024">
    <property type="protein sequence ID" value="KAI3810145.1"/>
    <property type="molecule type" value="Genomic_DNA"/>
</dbReference>
<keyword evidence="2" id="KW-1185">Reference proteome</keyword>
<accession>A0ACB9IRN3</accession>
<proteinExistence type="predicted"/>
<organism evidence="1 2">
    <name type="scientific">Smallanthus sonchifolius</name>
    <dbReference type="NCBI Taxonomy" id="185202"/>
    <lineage>
        <taxon>Eukaryota</taxon>
        <taxon>Viridiplantae</taxon>
        <taxon>Streptophyta</taxon>
        <taxon>Embryophyta</taxon>
        <taxon>Tracheophyta</taxon>
        <taxon>Spermatophyta</taxon>
        <taxon>Magnoliopsida</taxon>
        <taxon>eudicotyledons</taxon>
        <taxon>Gunneridae</taxon>
        <taxon>Pentapetalae</taxon>
        <taxon>asterids</taxon>
        <taxon>campanulids</taxon>
        <taxon>Asterales</taxon>
        <taxon>Asteraceae</taxon>
        <taxon>Asteroideae</taxon>
        <taxon>Heliantheae alliance</taxon>
        <taxon>Millerieae</taxon>
        <taxon>Smallanthus</taxon>
    </lineage>
</organism>
<reference evidence="1 2" key="2">
    <citation type="journal article" date="2022" name="Mol. Ecol. Resour.">
        <title>The genomes of chicory, endive, great burdock and yacon provide insights into Asteraceae paleo-polyploidization history and plant inulin production.</title>
        <authorList>
            <person name="Fan W."/>
            <person name="Wang S."/>
            <person name="Wang H."/>
            <person name="Wang A."/>
            <person name="Jiang F."/>
            <person name="Liu H."/>
            <person name="Zhao H."/>
            <person name="Xu D."/>
            <person name="Zhang Y."/>
        </authorList>
    </citation>
    <scope>NUCLEOTIDE SEQUENCE [LARGE SCALE GENOMIC DNA]</scope>
    <source>
        <strain evidence="2">cv. Yunnan</strain>
        <tissue evidence="1">Leaves</tissue>
    </source>
</reference>
<reference evidence="2" key="1">
    <citation type="journal article" date="2022" name="Mol. Ecol. Resour.">
        <title>The genomes of chicory, endive, great burdock and yacon provide insights into Asteraceae palaeo-polyploidization history and plant inulin production.</title>
        <authorList>
            <person name="Fan W."/>
            <person name="Wang S."/>
            <person name="Wang H."/>
            <person name="Wang A."/>
            <person name="Jiang F."/>
            <person name="Liu H."/>
            <person name="Zhao H."/>
            <person name="Xu D."/>
            <person name="Zhang Y."/>
        </authorList>
    </citation>
    <scope>NUCLEOTIDE SEQUENCE [LARGE SCALE GENOMIC DNA]</scope>
    <source>
        <strain evidence="2">cv. Yunnan</strain>
    </source>
</reference>
<sequence>MASVSQPRLPVINMENLTPGTESWDMTSHKVRRTLEEYGCFVAVYGGFSQEAKKQVFDAIKTLFDLPLETKIKNTSDKPFHGYVAPFPTRPLFEGTGIEYPTNYDNVQSFANLMWPSGNENFSKTMHSYANLVSQLENMVRKMVFESYGVEKYYESHNESVTCLLKVDGLEVQIKEDDDDEWVTVEFLPSSFVVMATDTFMAWSNGRLRSPRHRVVMNVQEDRYSIALFTFKNGIVEIPEEFIDDEHPPRFKPFDHYEFTEYFAKNPINLDERAIKSFCGV</sequence>
<name>A0ACB9IRN3_9ASTR</name>
<dbReference type="Proteomes" id="UP001056120">
    <property type="component" value="Linkage Group LG07"/>
</dbReference>
<comment type="caution">
    <text evidence="1">The sequence shown here is derived from an EMBL/GenBank/DDBJ whole genome shotgun (WGS) entry which is preliminary data.</text>
</comment>
<gene>
    <name evidence="1" type="ORF">L1987_19755</name>
</gene>
<evidence type="ECO:0000313" key="2">
    <source>
        <dbReference type="Proteomes" id="UP001056120"/>
    </source>
</evidence>